<sequence>MARLSGLRLIMEDIATSMGSATGREWLNLGIGNPADIPEVSDTWRRMTAEALDDSFGAVSCQYGPSRGLPTLIDAIVGYFNRHYGWDIGPQNVVVGPGSQMLCFIAATLFTGPGEVRDTKLVLPMTPDYTGYQGLSLVPGGVAGVEPILQRQDERSFRYLFDMPAVERLTDVGLMLLSTPSNPTGRCAAPDEIRSLVSAAEAHDVPLMIDNAYGAPFPRIGEVTTPPLRHDRVINVFSLSKTGLPGERLGFAIADERYISPIVSCMANSTLHAPQLVQAALARALNSDVLDSLVALEIGPFYTQRRKFVKSLLLDRLPADIAWRLHEGEGGMFFWVWVDEEWFDDLALYEALKARGVFVVPGRHFFTEPEHSRGLGLHTRQCFRVSVTPDADTITAGVEVIAETLGDMRAGSMRIRDNR</sequence>
<dbReference type="PANTHER" id="PTHR42790">
    <property type="entry name" value="AMINOTRANSFERASE"/>
    <property type="match status" value="1"/>
</dbReference>
<dbReference type="RefSeq" id="WP_369271829.1">
    <property type="nucleotide sequence ID" value="NZ_CP163432.1"/>
</dbReference>
<dbReference type="EMBL" id="CP163432">
    <property type="protein sequence ID" value="XDQ11598.1"/>
    <property type="molecule type" value="Genomic_DNA"/>
</dbReference>
<reference evidence="6" key="1">
    <citation type="submission" date="2024-07" db="EMBL/GenBank/DDBJ databases">
        <authorList>
            <person name="Yu S.T."/>
        </authorList>
    </citation>
    <scope>NUCLEOTIDE SEQUENCE</scope>
    <source>
        <strain evidence="6">R11</strain>
    </source>
</reference>
<name>A0AB39N2R2_9ACTN</name>
<evidence type="ECO:0000256" key="1">
    <source>
        <dbReference type="ARBA" id="ARBA00001933"/>
    </source>
</evidence>
<keyword evidence="4" id="KW-0663">Pyridoxal phosphate</keyword>
<dbReference type="InterPro" id="IPR050859">
    <property type="entry name" value="Class-I_PLP-dep_aminotransf"/>
</dbReference>
<dbReference type="InterPro" id="IPR015421">
    <property type="entry name" value="PyrdxlP-dep_Trfase_major"/>
</dbReference>
<dbReference type="PANTHER" id="PTHR42790:SF4">
    <property type="entry name" value="VALINE--PYRUVATE AMINOTRANSFERASE"/>
    <property type="match status" value="1"/>
</dbReference>
<feature type="domain" description="Aminotransferase class I/classII large" evidence="5">
    <location>
        <begin position="25"/>
        <end position="401"/>
    </location>
</feature>
<dbReference type="GO" id="GO:1901605">
    <property type="term" value="P:alpha-amino acid metabolic process"/>
    <property type="evidence" value="ECO:0007669"/>
    <property type="project" value="TreeGrafter"/>
</dbReference>
<protein>
    <submittedName>
        <fullName evidence="6">Aminotransferase class I/II-fold pyridoxal phosphate-dependent enzyme</fullName>
    </submittedName>
</protein>
<dbReference type="Pfam" id="PF00155">
    <property type="entry name" value="Aminotran_1_2"/>
    <property type="match status" value="1"/>
</dbReference>
<keyword evidence="3" id="KW-0808">Transferase</keyword>
<evidence type="ECO:0000256" key="3">
    <source>
        <dbReference type="ARBA" id="ARBA00022679"/>
    </source>
</evidence>
<dbReference type="Gene3D" id="3.40.640.10">
    <property type="entry name" value="Type I PLP-dependent aspartate aminotransferase-like (Major domain)"/>
    <property type="match status" value="1"/>
</dbReference>
<dbReference type="InterPro" id="IPR015424">
    <property type="entry name" value="PyrdxlP-dep_Trfase"/>
</dbReference>
<dbReference type="CDD" id="cd00609">
    <property type="entry name" value="AAT_like"/>
    <property type="match status" value="1"/>
</dbReference>
<dbReference type="GO" id="GO:0009042">
    <property type="term" value="F:valine-pyruvate transaminase activity"/>
    <property type="evidence" value="ECO:0007669"/>
    <property type="project" value="TreeGrafter"/>
</dbReference>
<evidence type="ECO:0000259" key="5">
    <source>
        <dbReference type="Pfam" id="PF00155"/>
    </source>
</evidence>
<comment type="cofactor">
    <cofactor evidence="1">
        <name>pyridoxal 5'-phosphate</name>
        <dbReference type="ChEBI" id="CHEBI:597326"/>
    </cofactor>
</comment>
<dbReference type="GO" id="GO:0030170">
    <property type="term" value="F:pyridoxal phosphate binding"/>
    <property type="evidence" value="ECO:0007669"/>
    <property type="project" value="InterPro"/>
</dbReference>
<evidence type="ECO:0000313" key="6">
    <source>
        <dbReference type="EMBL" id="XDQ11598.1"/>
    </source>
</evidence>
<evidence type="ECO:0000256" key="2">
    <source>
        <dbReference type="ARBA" id="ARBA00022576"/>
    </source>
</evidence>
<dbReference type="SUPFAM" id="SSF53383">
    <property type="entry name" value="PLP-dependent transferases"/>
    <property type="match status" value="1"/>
</dbReference>
<dbReference type="GO" id="GO:0005829">
    <property type="term" value="C:cytosol"/>
    <property type="evidence" value="ECO:0007669"/>
    <property type="project" value="TreeGrafter"/>
</dbReference>
<keyword evidence="2 6" id="KW-0032">Aminotransferase</keyword>
<accession>A0AB39N2R2</accession>
<proteinExistence type="predicted"/>
<dbReference type="InterPro" id="IPR004839">
    <property type="entry name" value="Aminotransferase_I/II_large"/>
</dbReference>
<dbReference type="AlphaFoldDB" id="A0AB39N2R2"/>
<gene>
    <name evidence="6" type="ORF">AB5J55_18965</name>
</gene>
<organism evidence="6">
    <name type="scientific">Streptomyces sp. R11</name>
    <dbReference type="NCBI Taxonomy" id="3238625"/>
    <lineage>
        <taxon>Bacteria</taxon>
        <taxon>Bacillati</taxon>
        <taxon>Actinomycetota</taxon>
        <taxon>Actinomycetes</taxon>
        <taxon>Kitasatosporales</taxon>
        <taxon>Streptomycetaceae</taxon>
        <taxon>Streptomyces</taxon>
    </lineage>
</organism>
<evidence type="ECO:0000256" key="4">
    <source>
        <dbReference type="ARBA" id="ARBA00022898"/>
    </source>
</evidence>